<dbReference type="RefSeq" id="WP_209868325.1">
    <property type="nucleotide sequence ID" value="NZ_JAGGLV010000001.1"/>
</dbReference>
<accession>A0ABS4NIN3</accession>
<proteinExistence type="predicted"/>
<reference evidence="1 2" key="1">
    <citation type="submission" date="2021-03" db="EMBL/GenBank/DDBJ databases">
        <title>Genomic Encyclopedia of Type Strains, Phase IV (KMG-IV): sequencing the most valuable type-strain genomes for metagenomic binning, comparative biology and taxonomic classification.</title>
        <authorList>
            <person name="Goeker M."/>
        </authorList>
    </citation>
    <scope>NUCLEOTIDE SEQUENCE [LARGE SCALE GENOMIC DNA]</scope>
    <source>
        <strain evidence="1 2">DSM 101953</strain>
    </source>
</reference>
<comment type="caution">
    <text evidence="1">The sequence shown here is derived from an EMBL/GenBank/DDBJ whole genome shotgun (WGS) entry which is preliminary data.</text>
</comment>
<dbReference type="EMBL" id="JAGGLV010000001">
    <property type="protein sequence ID" value="MBP2109897.1"/>
    <property type="molecule type" value="Genomic_DNA"/>
</dbReference>
<keyword evidence="2" id="KW-1185">Reference proteome</keyword>
<evidence type="ECO:0000313" key="2">
    <source>
        <dbReference type="Proteomes" id="UP000773462"/>
    </source>
</evidence>
<gene>
    <name evidence="1" type="ORF">J2Z70_000036</name>
</gene>
<name>A0ABS4NIN3_9BACL</name>
<sequence>MKYIEFGIGNTWLVRTEIEQPDGTKVEVQGIVRPVIFRSFYIRVWIGKTVWIADSREGFKRGSKTTRRFKIILGIRSEL</sequence>
<protein>
    <recommendedName>
        <fullName evidence="3">DUF3977 family protein</fullName>
    </recommendedName>
</protein>
<dbReference type="Pfam" id="PF13122">
    <property type="entry name" value="DUF3977"/>
    <property type="match status" value="1"/>
</dbReference>
<evidence type="ECO:0008006" key="3">
    <source>
        <dbReference type="Google" id="ProtNLM"/>
    </source>
</evidence>
<dbReference type="InterPro" id="IPR025009">
    <property type="entry name" value="DUF3977"/>
</dbReference>
<dbReference type="Proteomes" id="UP000773462">
    <property type="component" value="Unassembled WGS sequence"/>
</dbReference>
<evidence type="ECO:0000313" key="1">
    <source>
        <dbReference type="EMBL" id="MBP2109897.1"/>
    </source>
</evidence>
<organism evidence="1 2">
    <name type="scientific">Paenibacillus silagei</name>
    <dbReference type="NCBI Taxonomy" id="1670801"/>
    <lineage>
        <taxon>Bacteria</taxon>
        <taxon>Bacillati</taxon>
        <taxon>Bacillota</taxon>
        <taxon>Bacilli</taxon>
        <taxon>Bacillales</taxon>
        <taxon>Paenibacillaceae</taxon>
        <taxon>Paenibacillus</taxon>
    </lineage>
</organism>